<accession>A0ACC2NIH3</accession>
<protein>
    <submittedName>
        <fullName evidence="1">Uncharacterized protein</fullName>
    </submittedName>
</protein>
<evidence type="ECO:0000313" key="1">
    <source>
        <dbReference type="EMBL" id="KAJ8671035.1"/>
    </source>
</evidence>
<organism evidence="1 2">
    <name type="scientific">Eretmocerus hayati</name>
    <dbReference type="NCBI Taxonomy" id="131215"/>
    <lineage>
        <taxon>Eukaryota</taxon>
        <taxon>Metazoa</taxon>
        <taxon>Ecdysozoa</taxon>
        <taxon>Arthropoda</taxon>
        <taxon>Hexapoda</taxon>
        <taxon>Insecta</taxon>
        <taxon>Pterygota</taxon>
        <taxon>Neoptera</taxon>
        <taxon>Endopterygota</taxon>
        <taxon>Hymenoptera</taxon>
        <taxon>Apocrita</taxon>
        <taxon>Proctotrupomorpha</taxon>
        <taxon>Chalcidoidea</taxon>
        <taxon>Aphelinidae</taxon>
        <taxon>Aphelininae</taxon>
        <taxon>Eretmocerus</taxon>
    </lineage>
</organism>
<sequence length="144" mass="16191">MISLETDEGYVSDSSDSIAVAAVGAFEVNDFELQVNAEALDFIVAFQRRRSYLAVVGVVVGLFELVLGSQYYRIYSVRYNLSSEESRALYPLYNMTDAFRVKCKSELSHTFYPFLWLFMPTGSVGVCFMEDGSLLKSGVEIADW</sequence>
<gene>
    <name evidence="1" type="ORF">QAD02_002294</name>
</gene>
<name>A0ACC2NIH3_9HYME</name>
<dbReference type="EMBL" id="CM056743">
    <property type="protein sequence ID" value="KAJ8671035.1"/>
    <property type="molecule type" value="Genomic_DNA"/>
</dbReference>
<dbReference type="Proteomes" id="UP001239111">
    <property type="component" value="Chromosome 3"/>
</dbReference>
<evidence type="ECO:0000313" key="2">
    <source>
        <dbReference type="Proteomes" id="UP001239111"/>
    </source>
</evidence>
<keyword evidence="2" id="KW-1185">Reference proteome</keyword>
<comment type="caution">
    <text evidence="1">The sequence shown here is derived from an EMBL/GenBank/DDBJ whole genome shotgun (WGS) entry which is preliminary data.</text>
</comment>
<reference evidence="1" key="1">
    <citation type="submission" date="2023-04" db="EMBL/GenBank/DDBJ databases">
        <title>A chromosome-level genome assembly of the parasitoid wasp Eretmocerus hayati.</title>
        <authorList>
            <person name="Zhong Y."/>
            <person name="Liu S."/>
            <person name="Liu Y."/>
        </authorList>
    </citation>
    <scope>NUCLEOTIDE SEQUENCE</scope>
    <source>
        <strain evidence="1">ZJU_SS_LIU_2023</strain>
    </source>
</reference>
<proteinExistence type="predicted"/>